<reference evidence="2 3" key="1">
    <citation type="journal article" date="2018" name="J. Invertebr. Pathol.">
        <title>Morphological, genetic and biological characterisation of a novel alphabaculovirus isolated from Cryptophlebia peltastica (Lepidoptera: Tortricidae).</title>
        <authorList>
            <person name="Marsberg T."/>
            <person name="Jukes M.D."/>
            <person name="Krejmer-Rabalska M."/>
            <person name="Rabalski L."/>
            <person name="Knox C.M."/>
            <person name="Moore S.D."/>
            <person name="Hill M.P."/>
            <person name="Szewczyk B."/>
        </authorList>
    </citation>
    <scope>NUCLEOTIDE SEQUENCE [LARGE SCALE GENOMIC DNA]</scope>
    <source>
        <strain evidence="2">SA</strain>
    </source>
</reference>
<dbReference type="EMBL" id="MH394321">
    <property type="protein sequence ID" value="AXS67692.1"/>
    <property type="molecule type" value="Genomic_DNA"/>
</dbReference>
<dbReference type="Pfam" id="PF05311">
    <property type="entry name" value="Baculo_PP31"/>
    <property type="match status" value="1"/>
</dbReference>
<name>A0A346RNP5_9ABAC</name>
<dbReference type="GeneID" id="65102145"/>
<accession>A0A346RNP5</accession>
<organism evidence="2 3">
    <name type="scientific">Cryptophlebia peltastica nucleopolyhedrovirus</name>
    <dbReference type="NCBI Taxonomy" id="2304025"/>
    <lineage>
        <taxon>Viruses</taxon>
        <taxon>Viruses incertae sedis</taxon>
        <taxon>Naldaviricetes</taxon>
        <taxon>Lefavirales</taxon>
        <taxon>Baculoviridae</taxon>
        <taxon>Alphabaculovirus</taxon>
        <taxon>Alphabaculovirus crypeltasticae</taxon>
    </lineage>
</organism>
<proteinExistence type="predicted"/>
<dbReference type="KEGG" id="vg:65102145"/>
<dbReference type="RefSeq" id="YP_010086900.1">
    <property type="nucleotide sequence ID" value="NC_055500.1"/>
</dbReference>
<evidence type="ECO:0000256" key="1">
    <source>
        <dbReference type="SAM" id="MobiDB-lite"/>
    </source>
</evidence>
<keyword evidence="3" id="KW-1185">Reference proteome</keyword>
<dbReference type="InterPro" id="IPR007975">
    <property type="entry name" value="Baculo_pp39"/>
</dbReference>
<feature type="region of interest" description="Disordered" evidence="1">
    <location>
        <begin position="193"/>
        <end position="244"/>
    </location>
</feature>
<evidence type="ECO:0000313" key="3">
    <source>
        <dbReference type="Proteomes" id="UP000500845"/>
    </source>
</evidence>
<protein>
    <submittedName>
        <fullName evidence="2">39k</fullName>
    </submittedName>
</protein>
<evidence type="ECO:0000313" key="2">
    <source>
        <dbReference type="EMBL" id="AXS67692.1"/>
    </source>
</evidence>
<feature type="compositionally biased region" description="Polar residues" evidence="1">
    <location>
        <begin position="231"/>
        <end position="244"/>
    </location>
</feature>
<sequence length="244" mass="28513">MAPQTLAEIINKSEQSVYNKTKNDFLGQNISLCEKKKMPYVLQVVPVYGDEKKNIKRSKKIISNNKYILFNSWYHSIKKEWYPSSCDMWNLMKTESADFINLFDFVEKLGKSIEVTNENEETKKHEIINAKRNVIYEQFYRLLTHTLDSENLHAPIDDPFYAYTVNNEKLNSSKIQNPLKTFVKVLYKKRNTSHSSTPTDVVPAPVRKRKNTKDSVKSNTTSKRVKKTEFVMSNDTFEDSQMSE</sequence>
<dbReference type="Proteomes" id="UP000500845">
    <property type="component" value="Segment"/>
</dbReference>